<evidence type="ECO:0000313" key="7">
    <source>
        <dbReference type="EMBL" id="QIV86904.1"/>
    </source>
</evidence>
<sequence length="474" mass="52916">MTANSSIDTAQRYQLVLFRDDLRTVDHPALLAASEAGPVVALYILDEQSPGIRPLGSAARWWLHHALISLRASLQELGIPLILRRGNSLHIIEEFTGHGNVAAVHWNRRYGQAERALDTLIKDHVRAAGIHAQSHAGALLHEPWELLTQAGTGYKVFTPFHNALRSTEIRQPRPAPQPQSPPQLELPGSDALAKWELLPSSPDWSGGLADAWTPGEPAAQERLEQVLDDIAQHYADRHDRPDLDGTSALSPALRWGHLSPHQVWKELSALASSTGHGAEGALALRRQVAWRDFCWHLYYHHPQLPTENLRSEFDDFDWAWPDDSPRAAHYTRCWQRGRTGFGLVDAGMAQLWQTGWMHNRVRMVTASLLVKNLGLHWKVGEQWFWDTLVDADLACNTANWQWVAGSGADAAPYFRVFNPQLQAKKFDPSGAYVARYAPLAAEPVVDLKESRQAALDSYHHMKSGQRPHSPGTGS</sequence>
<keyword evidence="1 3" id="KW-0285">Flavoprotein</keyword>
<evidence type="ECO:0000313" key="8">
    <source>
        <dbReference type="Proteomes" id="UP000502331"/>
    </source>
</evidence>
<evidence type="ECO:0000256" key="2">
    <source>
        <dbReference type="ARBA" id="ARBA00022827"/>
    </source>
</evidence>
<dbReference type="GO" id="GO:0003677">
    <property type="term" value="F:DNA binding"/>
    <property type="evidence" value="ECO:0007669"/>
    <property type="project" value="TreeGrafter"/>
</dbReference>
<keyword evidence="2 3" id="KW-0274">FAD</keyword>
<dbReference type="PRINTS" id="PR00147">
    <property type="entry name" value="DNAPHOTLYASE"/>
</dbReference>
<dbReference type="AlphaFoldDB" id="A0A6H0SHW6"/>
<dbReference type="SUPFAM" id="SSF48173">
    <property type="entry name" value="Cryptochrome/photolyase FAD-binding domain"/>
    <property type="match status" value="1"/>
</dbReference>
<keyword evidence="5" id="KW-0157">Chromophore</keyword>
<proteinExistence type="inferred from homology"/>
<name>A0A6H0SHW6_9MICC</name>
<feature type="site" description="Electron transfer via tryptophanyl radical" evidence="4">
    <location>
        <position position="318"/>
    </location>
</feature>
<dbReference type="Gene3D" id="3.40.50.620">
    <property type="entry name" value="HUPs"/>
    <property type="match status" value="1"/>
</dbReference>
<dbReference type="InterPro" id="IPR005101">
    <property type="entry name" value="Cryptochr/Photolyase_FAD-bd"/>
</dbReference>
<dbReference type="InterPro" id="IPR002081">
    <property type="entry name" value="Cryptochrome/DNA_photolyase_1"/>
</dbReference>
<feature type="site" description="Electron transfer via tryptophanyl radical" evidence="4">
    <location>
        <position position="377"/>
    </location>
</feature>
<dbReference type="GO" id="GO:0009416">
    <property type="term" value="P:response to light stimulus"/>
    <property type="evidence" value="ECO:0007669"/>
    <property type="project" value="TreeGrafter"/>
</dbReference>
<feature type="domain" description="Photolyase/cryptochrome alpha/beta" evidence="6">
    <location>
        <begin position="12"/>
        <end position="140"/>
    </location>
</feature>
<comment type="cofactor">
    <cofactor evidence="3">
        <name>FAD</name>
        <dbReference type="ChEBI" id="CHEBI:57692"/>
    </cofactor>
    <text evidence="3">Binds 1 FAD per subunit.</text>
</comment>
<keyword evidence="7" id="KW-0456">Lyase</keyword>
<dbReference type="EMBL" id="CP032549">
    <property type="protein sequence ID" value="QIV86904.1"/>
    <property type="molecule type" value="Genomic_DNA"/>
</dbReference>
<protein>
    <submittedName>
        <fullName evidence="7">Deoxyribodipyrimidine photo-lyase</fullName>
    </submittedName>
</protein>
<feature type="site" description="Electron transfer via tryptophanyl radical" evidence="4">
    <location>
        <position position="400"/>
    </location>
</feature>
<dbReference type="RefSeq" id="WP_172511732.1">
    <property type="nucleotide sequence ID" value="NZ_CP032549.1"/>
</dbReference>
<evidence type="ECO:0000256" key="1">
    <source>
        <dbReference type="ARBA" id="ARBA00022630"/>
    </source>
</evidence>
<dbReference type="Pfam" id="PF00875">
    <property type="entry name" value="DNA_photolyase"/>
    <property type="match status" value="1"/>
</dbReference>
<dbReference type="InterPro" id="IPR036155">
    <property type="entry name" value="Crypto/Photolyase_N_sf"/>
</dbReference>
<accession>A0A6H0SHW6</accession>
<dbReference type="PROSITE" id="PS51645">
    <property type="entry name" value="PHR_CRY_ALPHA_BETA"/>
    <property type="match status" value="1"/>
</dbReference>
<dbReference type="GO" id="GO:0071949">
    <property type="term" value="F:FAD binding"/>
    <property type="evidence" value="ECO:0007669"/>
    <property type="project" value="TreeGrafter"/>
</dbReference>
<dbReference type="Gene3D" id="1.10.579.10">
    <property type="entry name" value="DNA Cyclobutane Dipyrimidine Photolyase, subunit A, domain 3"/>
    <property type="match status" value="1"/>
</dbReference>
<evidence type="ECO:0000256" key="4">
    <source>
        <dbReference type="PIRSR" id="PIRSR602081-2"/>
    </source>
</evidence>
<dbReference type="SUPFAM" id="SSF52425">
    <property type="entry name" value="Cryptochrome/photolyase, N-terminal domain"/>
    <property type="match status" value="1"/>
</dbReference>
<feature type="binding site" evidence="3">
    <location>
        <position position="234"/>
    </location>
    <ligand>
        <name>FAD</name>
        <dbReference type="ChEBI" id="CHEBI:57692"/>
    </ligand>
</feature>
<organism evidence="7 8">
    <name type="scientific">Glutamicibacter mishrai</name>
    <dbReference type="NCBI Taxonomy" id="1775880"/>
    <lineage>
        <taxon>Bacteria</taxon>
        <taxon>Bacillati</taxon>
        <taxon>Actinomycetota</taxon>
        <taxon>Actinomycetes</taxon>
        <taxon>Micrococcales</taxon>
        <taxon>Micrococcaceae</taxon>
        <taxon>Glutamicibacter</taxon>
    </lineage>
</organism>
<dbReference type="InterPro" id="IPR014729">
    <property type="entry name" value="Rossmann-like_a/b/a_fold"/>
</dbReference>
<feature type="binding site" evidence="3">
    <location>
        <begin position="390"/>
        <end position="392"/>
    </location>
    <ligand>
        <name>FAD</name>
        <dbReference type="ChEBI" id="CHEBI:57692"/>
    </ligand>
</feature>
<evidence type="ECO:0000256" key="3">
    <source>
        <dbReference type="PIRSR" id="PIRSR602081-1"/>
    </source>
</evidence>
<gene>
    <name evidence="7" type="ORF">D3791_07025</name>
</gene>
<keyword evidence="8" id="KW-1185">Reference proteome</keyword>
<dbReference type="GO" id="GO:0003904">
    <property type="term" value="F:deoxyribodipyrimidine photo-lyase activity"/>
    <property type="evidence" value="ECO:0007669"/>
    <property type="project" value="TreeGrafter"/>
</dbReference>
<feature type="binding site" evidence="3">
    <location>
        <begin position="246"/>
        <end position="250"/>
    </location>
    <ligand>
        <name>FAD</name>
        <dbReference type="ChEBI" id="CHEBI:57692"/>
    </ligand>
</feature>
<evidence type="ECO:0000259" key="6">
    <source>
        <dbReference type="PROSITE" id="PS51645"/>
    </source>
</evidence>
<evidence type="ECO:0000256" key="5">
    <source>
        <dbReference type="RuleBase" id="RU004182"/>
    </source>
</evidence>
<dbReference type="Pfam" id="PF03441">
    <property type="entry name" value="FAD_binding_7"/>
    <property type="match status" value="1"/>
</dbReference>
<dbReference type="Gene3D" id="1.25.40.80">
    <property type="match status" value="1"/>
</dbReference>
<dbReference type="Proteomes" id="UP000502331">
    <property type="component" value="Chromosome"/>
</dbReference>
<dbReference type="PANTHER" id="PTHR11455">
    <property type="entry name" value="CRYPTOCHROME"/>
    <property type="match status" value="1"/>
</dbReference>
<dbReference type="InterPro" id="IPR006050">
    <property type="entry name" value="DNA_photolyase_N"/>
</dbReference>
<comment type="similarity">
    <text evidence="5">Belongs to the DNA photolyase family.</text>
</comment>
<reference evidence="7 8" key="1">
    <citation type="submission" date="2018-09" db="EMBL/GenBank/DDBJ databases">
        <title>Glutamicibacter mishrai S5-52T (LMG 29155T = KCTC 39846T).</title>
        <authorList>
            <person name="Das S.K."/>
        </authorList>
    </citation>
    <scope>NUCLEOTIDE SEQUENCE [LARGE SCALE GENOMIC DNA]</scope>
    <source>
        <strain evidence="7 8">S5-52</strain>
    </source>
</reference>
<dbReference type="PANTHER" id="PTHR11455:SF9">
    <property type="entry name" value="CRYPTOCHROME CIRCADIAN CLOCK 5 ISOFORM X1"/>
    <property type="match status" value="1"/>
</dbReference>
<dbReference type="InterPro" id="IPR036134">
    <property type="entry name" value="Crypto/Photolyase_FAD-like_sf"/>
</dbReference>